<comment type="function">
    <text evidence="3">Inhibits all the catalytic activities of DNA gyrase by preventing its interaction with DNA. Acts by binding directly to the C-terminal domain of GyrB, which probably disrupts DNA binding by the gyrase.</text>
</comment>
<dbReference type="InterPro" id="IPR005584">
    <property type="entry name" value="DNA_gyrase_inhibitor_YacG"/>
</dbReference>
<evidence type="ECO:0000256" key="1">
    <source>
        <dbReference type="ARBA" id="ARBA00022723"/>
    </source>
</evidence>
<accession>A0A2K8KSS2</accession>
<dbReference type="GO" id="GO:0008270">
    <property type="term" value="F:zinc ion binding"/>
    <property type="evidence" value="ECO:0007669"/>
    <property type="project" value="UniProtKB-UniRule"/>
</dbReference>
<keyword evidence="5" id="KW-1185">Reference proteome</keyword>
<keyword evidence="2 3" id="KW-0862">Zinc</keyword>
<dbReference type="HAMAP" id="MF_00649">
    <property type="entry name" value="DNA_gyrase_inhibitor_YacG"/>
    <property type="match status" value="1"/>
</dbReference>
<dbReference type="GO" id="GO:0006355">
    <property type="term" value="P:regulation of DNA-templated transcription"/>
    <property type="evidence" value="ECO:0007669"/>
    <property type="project" value="InterPro"/>
</dbReference>
<dbReference type="GO" id="GO:0008657">
    <property type="term" value="F:DNA topoisomerase type II (double strand cut, ATP-hydrolyzing) inhibitor activity"/>
    <property type="evidence" value="ECO:0007669"/>
    <property type="project" value="UniProtKB-UniRule"/>
</dbReference>
<proteinExistence type="inferred from homology"/>
<dbReference type="RefSeq" id="WP_100258014.1">
    <property type="nucleotide sequence ID" value="NZ_CP011797.1"/>
</dbReference>
<organism evidence="4 5">
    <name type="scientific">Reinekea forsetii</name>
    <dbReference type="NCBI Taxonomy" id="1336806"/>
    <lineage>
        <taxon>Bacteria</taxon>
        <taxon>Pseudomonadati</taxon>
        <taxon>Pseudomonadota</taxon>
        <taxon>Gammaproteobacteria</taxon>
        <taxon>Oceanospirillales</taxon>
        <taxon>Saccharospirillaceae</taxon>
        <taxon>Reinekea</taxon>
    </lineage>
</organism>
<name>A0A2K8KSS2_9GAMM</name>
<dbReference type="InterPro" id="IPR013088">
    <property type="entry name" value="Znf_NHR/GATA"/>
</dbReference>
<dbReference type="Gene3D" id="3.30.50.10">
    <property type="entry name" value="Erythroid Transcription Factor GATA-1, subunit A"/>
    <property type="match status" value="1"/>
</dbReference>
<dbReference type="KEGG" id="rfo:REIFOR_02661"/>
<comment type="cofactor">
    <cofactor evidence="3">
        <name>Zn(2+)</name>
        <dbReference type="ChEBI" id="CHEBI:29105"/>
    </cofactor>
    <text evidence="3">Binds 1 zinc ion.</text>
</comment>
<evidence type="ECO:0000256" key="3">
    <source>
        <dbReference type="HAMAP-Rule" id="MF_00649"/>
    </source>
</evidence>
<feature type="binding site" evidence="3">
    <location>
        <position position="25"/>
    </location>
    <ligand>
        <name>Zn(2+)</name>
        <dbReference type="ChEBI" id="CHEBI:29105"/>
    </ligand>
</feature>
<keyword evidence="1 3" id="KW-0479">Metal-binding</keyword>
<feature type="binding site" evidence="3">
    <location>
        <position position="29"/>
    </location>
    <ligand>
        <name>Zn(2+)</name>
        <dbReference type="ChEBI" id="CHEBI:29105"/>
    </ligand>
</feature>
<dbReference type="OrthoDB" id="9809663at2"/>
<reference evidence="4 5" key="1">
    <citation type="journal article" date="2017" name="Environ. Microbiol.">
        <title>Genomic and physiological analyses of 'Reinekea forsetii' reveal a versatile opportunistic lifestyle during spring algae blooms.</title>
        <authorList>
            <person name="Avci B."/>
            <person name="Hahnke R.L."/>
            <person name="Chafee M."/>
            <person name="Fischer T."/>
            <person name="Gruber-Vodicka H."/>
            <person name="Tegetmeyer H.E."/>
            <person name="Harder J."/>
            <person name="Fuchs B.M."/>
            <person name="Amann R.I."/>
            <person name="Teeling H."/>
        </authorList>
    </citation>
    <scope>NUCLEOTIDE SEQUENCE [LARGE SCALE GENOMIC DNA]</scope>
    <source>
        <strain evidence="4 5">Hel1_31_D35</strain>
    </source>
</reference>
<feature type="binding site" evidence="3">
    <location>
        <position position="6"/>
    </location>
    <ligand>
        <name>Zn(2+)</name>
        <dbReference type="ChEBI" id="CHEBI:29105"/>
    </ligand>
</feature>
<evidence type="ECO:0000313" key="4">
    <source>
        <dbReference type="EMBL" id="ATX77785.1"/>
    </source>
</evidence>
<comment type="subunit">
    <text evidence="3">Interacts with GyrB.</text>
</comment>
<feature type="binding site" evidence="3">
    <location>
        <position position="9"/>
    </location>
    <ligand>
        <name>Zn(2+)</name>
        <dbReference type="ChEBI" id="CHEBI:29105"/>
    </ligand>
</feature>
<evidence type="ECO:0000256" key="2">
    <source>
        <dbReference type="ARBA" id="ARBA00022833"/>
    </source>
</evidence>
<protein>
    <recommendedName>
        <fullName evidence="3">DNA gyrase inhibitor YacG</fullName>
    </recommendedName>
</protein>
<evidence type="ECO:0000313" key="5">
    <source>
        <dbReference type="Proteomes" id="UP000229757"/>
    </source>
</evidence>
<comment type="similarity">
    <text evidence="3">Belongs to the DNA gyrase inhibitor YacG family.</text>
</comment>
<dbReference type="Pfam" id="PF03884">
    <property type="entry name" value="YacG"/>
    <property type="match status" value="1"/>
</dbReference>
<gene>
    <name evidence="3" type="primary">yacG</name>
    <name evidence="4" type="ORF">REIFOR_02661</name>
</gene>
<dbReference type="PANTHER" id="PTHR36150:SF1">
    <property type="entry name" value="DNA GYRASE INHIBITOR YACG"/>
    <property type="match status" value="1"/>
</dbReference>
<sequence>MTTILCPTCQKKTQYDATNAFRPFCSERCRLIDLGEWASGGHKLPAALSEDDFFSEEMENLINRGLDDA</sequence>
<dbReference type="EMBL" id="CP011797">
    <property type="protein sequence ID" value="ATX77785.1"/>
    <property type="molecule type" value="Genomic_DNA"/>
</dbReference>
<dbReference type="Proteomes" id="UP000229757">
    <property type="component" value="Chromosome"/>
</dbReference>
<dbReference type="SUPFAM" id="SSF57716">
    <property type="entry name" value="Glucocorticoid receptor-like (DNA-binding domain)"/>
    <property type="match status" value="1"/>
</dbReference>
<dbReference type="PANTHER" id="PTHR36150">
    <property type="entry name" value="DNA GYRASE INHIBITOR YACG"/>
    <property type="match status" value="1"/>
</dbReference>
<dbReference type="AlphaFoldDB" id="A0A2K8KSS2"/>